<dbReference type="AlphaFoldDB" id="A0A2P5BLY5"/>
<feature type="compositionally biased region" description="Polar residues" evidence="1">
    <location>
        <begin position="1"/>
        <end position="12"/>
    </location>
</feature>
<feature type="compositionally biased region" description="Basic and acidic residues" evidence="1">
    <location>
        <begin position="17"/>
        <end position="28"/>
    </location>
</feature>
<proteinExistence type="predicted"/>
<comment type="caution">
    <text evidence="2">The sequence shown here is derived from an EMBL/GenBank/DDBJ whole genome shotgun (WGS) entry which is preliminary data.</text>
</comment>
<keyword evidence="3" id="KW-1185">Reference proteome</keyword>
<dbReference type="OrthoDB" id="1749281at2759"/>
<evidence type="ECO:0000256" key="1">
    <source>
        <dbReference type="SAM" id="MobiDB-lite"/>
    </source>
</evidence>
<gene>
    <name evidence="2" type="ORF">PanWU01x14_227600</name>
</gene>
<protein>
    <submittedName>
        <fullName evidence="2">Uncharacterized protein</fullName>
    </submittedName>
</protein>
<feature type="region of interest" description="Disordered" evidence="1">
    <location>
        <begin position="1"/>
        <end position="28"/>
    </location>
</feature>
<evidence type="ECO:0000313" key="2">
    <source>
        <dbReference type="EMBL" id="PON49812.1"/>
    </source>
</evidence>
<dbReference type="EMBL" id="JXTB01000254">
    <property type="protein sequence ID" value="PON49812.1"/>
    <property type="molecule type" value="Genomic_DNA"/>
</dbReference>
<feature type="non-terminal residue" evidence="2">
    <location>
        <position position="84"/>
    </location>
</feature>
<name>A0A2P5BLY5_PARAD</name>
<dbReference type="Proteomes" id="UP000237105">
    <property type="component" value="Unassembled WGS sequence"/>
</dbReference>
<accession>A0A2P5BLY5</accession>
<reference evidence="3" key="1">
    <citation type="submission" date="2016-06" db="EMBL/GenBank/DDBJ databases">
        <title>Parallel loss of symbiosis genes in relatives of nitrogen-fixing non-legume Parasponia.</title>
        <authorList>
            <person name="Van Velzen R."/>
            <person name="Holmer R."/>
            <person name="Bu F."/>
            <person name="Rutten L."/>
            <person name="Van Zeijl A."/>
            <person name="Liu W."/>
            <person name="Santuari L."/>
            <person name="Cao Q."/>
            <person name="Sharma T."/>
            <person name="Shen D."/>
            <person name="Roswanjaya Y."/>
            <person name="Wardhani T."/>
            <person name="Kalhor M.S."/>
            <person name="Jansen J."/>
            <person name="Van den Hoogen J."/>
            <person name="Gungor B."/>
            <person name="Hartog M."/>
            <person name="Hontelez J."/>
            <person name="Verver J."/>
            <person name="Yang W.-C."/>
            <person name="Schijlen E."/>
            <person name="Repin R."/>
            <person name="Schilthuizen M."/>
            <person name="Schranz E."/>
            <person name="Heidstra R."/>
            <person name="Miyata K."/>
            <person name="Fedorova E."/>
            <person name="Kohlen W."/>
            <person name="Bisseling T."/>
            <person name="Smit S."/>
            <person name="Geurts R."/>
        </authorList>
    </citation>
    <scope>NUCLEOTIDE SEQUENCE [LARGE SCALE GENOMIC DNA]</scope>
    <source>
        <strain evidence="3">cv. WU1-14</strain>
    </source>
</reference>
<sequence>MVQQQEEVSSEASIDDLDPREIDGKVKTKPIEDLEDLTSDGSTKVLRVRVKLQEPMRAALVSFLKSNLDVFIWQHSDIVGINPN</sequence>
<organism evidence="2 3">
    <name type="scientific">Parasponia andersonii</name>
    <name type="common">Sponia andersonii</name>
    <dbReference type="NCBI Taxonomy" id="3476"/>
    <lineage>
        <taxon>Eukaryota</taxon>
        <taxon>Viridiplantae</taxon>
        <taxon>Streptophyta</taxon>
        <taxon>Embryophyta</taxon>
        <taxon>Tracheophyta</taxon>
        <taxon>Spermatophyta</taxon>
        <taxon>Magnoliopsida</taxon>
        <taxon>eudicotyledons</taxon>
        <taxon>Gunneridae</taxon>
        <taxon>Pentapetalae</taxon>
        <taxon>rosids</taxon>
        <taxon>fabids</taxon>
        <taxon>Rosales</taxon>
        <taxon>Cannabaceae</taxon>
        <taxon>Parasponia</taxon>
    </lineage>
</organism>
<evidence type="ECO:0000313" key="3">
    <source>
        <dbReference type="Proteomes" id="UP000237105"/>
    </source>
</evidence>